<dbReference type="Pfam" id="PF04471">
    <property type="entry name" value="Mrr_cat"/>
    <property type="match status" value="1"/>
</dbReference>
<feature type="domain" description="Restriction endonuclease type IV Mrr" evidence="5">
    <location>
        <begin position="392"/>
        <end position="450"/>
    </location>
</feature>
<dbReference type="AlphaFoldDB" id="A0A975EZU8"/>
<keyword evidence="4" id="KW-1133">Transmembrane helix</keyword>
<evidence type="ECO:0000256" key="1">
    <source>
        <dbReference type="ARBA" id="ARBA00022737"/>
    </source>
</evidence>
<evidence type="ECO:0000256" key="2">
    <source>
        <dbReference type="ARBA" id="ARBA00022803"/>
    </source>
</evidence>
<protein>
    <submittedName>
        <fullName evidence="6">Tetratricopeptide repeat protein</fullName>
    </submittedName>
</protein>
<dbReference type="PROSITE" id="PS50005">
    <property type="entry name" value="TPR"/>
    <property type="match status" value="2"/>
</dbReference>
<dbReference type="EMBL" id="CP054257">
    <property type="protein sequence ID" value="QTQ11966.1"/>
    <property type="molecule type" value="Genomic_DNA"/>
</dbReference>
<dbReference type="PANTHER" id="PTHR45586">
    <property type="entry name" value="TPR REPEAT-CONTAINING PROTEIN PA4667"/>
    <property type="match status" value="1"/>
</dbReference>
<evidence type="ECO:0000313" key="7">
    <source>
        <dbReference type="Proteomes" id="UP000671995"/>
    </source>
</evidence>
<dbReference type="InterPro" id="IPR007560">
    <property type="entry name" value="Restrct_endonuc_IV_Mrr"/>
</dbReference>
<dbReference type="GO" id="GO:0003677">
    <property type="term" value="F:DNA binding"/>
    <property type="evidence" value="ECO:0007669"/>
    <property type="project" value="InterPro"/>
</dbReference>
<name>A0A975EZU8_9SPIR</name>
<dbReference type="Gene3D" id="1.25.40.10">
    <property type="entry name" value="Tetratricopeptide repeat domain"/>
    <property type="match status" value="3"/>
</dbReference>
<dbReference type="Proteomes" id="UP000671995">
    <property type="component" value="Chromosome"/>
</dbReference>
<dbReference type="RefSeq" id="WP_210116680.1">
    <property type="nucleotide sequence ID" value="NZ_CP054257.1"/>
</dbReference>
<feature type="transmembrane region" description="Helical" evidence="4">
    <location>
        <begin position="6"/>
        <end position="24"/>
    </location>
</feature>
<sequence>MALVQIIVLIVLAFGVGTLILFVVKSVAAPKRIEGIQKLIKQGKNVQAIKLAKSLLAKSPNDYMAHYFLGKAYLADNRTELALMEYKTVNQTAIFGTGLSELDFRKEISALYSKYNLLNEALKEYLLLTKLEPKNPENFYNAGFIYDNQGHPEVALGFYQKAISLNKRHQKAHAALGLILYNMKQLAEAKREIDLAIQINPDMASNYYYLGKILKGNKDYGAAVKAFEKSFRDPVFRQKSLIERGTCFMLADSLDNAAADFERAVNAGKNGNSRDTLYARYFLASCFEKQRKIEKAIEQWKVIFEKDKNFRDVGAKLNEYQDIQTNDSIKEYLTCNDADFFEICKKIAVSALNVSPQQVSAIKDGCQIIATDKSSEDWRNVRKQLFMLWFNRSSATLEDNIIREALDKAKELSCSKAVIISSSGYSRPAKNFAENRPIELIDRAKLDSLMAKVSI</sequence>
<dbReference type="Pfam" id="PF13432">
    <property type="entry name" value="TPR_16"/>
    <property type="match status" value="1"/>
</dbReference>
<dbReference type="GO" id="GO:0004519">
    <property type="term" value="F:endonuclease activity"/>
    <property type="evidence" value="ECO:0007669"/>
    <property type="project" value="InterPro"/>
</dbReference>
<keyword evidence="4" id="KW-0812">Transmembrane</keyword>
<feature type="repeat" description="TPR" evidence="3">
    <location>
        <begin position="170"/>
        <end position="203"/>
    </location>
</feature>
<proteinExistence type="predicted"/>
<evidence type="ECO:0000259" key="5">
    <source>
        <dbReference type="Pfam" id="PF04471"/>
    </source>
</evidence>
<evidence type="ECO:0000256" key="3">
    <source>
        <dbReference type="PROSITE-ProRule" id="PRU00339"/>
    </source>
</evidence>
<keyword evidence="1" id="KW-0677">Repeat</keyword>
<dbReference type="GO" id="GO:0009307">
    <property type="term" value="P:DNA restriction-modification system"/>
    <property type="evidence" value="ECO:0007669"/>
    <property type="project" value="InterPro"/>
</dbReference>
<dbReference type="InterPro" id="IPR019734">
    <property type="entry name" value="TPR_rpt"/>
</dbReference>
<evidence type="ECO:0000313" key="6">
    <source>
        <dbReference type="EMBL" id="QTQ11966.1"/>
    </source>
</evidence>
<dbReference type="SMART" id="SM00028">
    <property type="entry name" value="TPR"/>
    <property type="match status" value="5"/>
</dbReference>
<reference evidence="6" key="2">
    <citation type="journal article" date="2021" name="Microbiol. Resour. Announc.">
        <title>Complete Genome Sequences of Three Human Oral Treponema parvum Isolates.</title>
        <authorList>
            <person name="Zeng H."/>
            <person name="Watt R.M."/>
        </authorList>
    </citation>
    <scope>NUCLEOTIDE SEQUENCE</scope>
    <source>
        <strain evidence="6">ATCC 700773</strain>
    </source>
</reference>
<dbReference type="InterPro" id="IPR051012">
    <property type="entry name" value="CellSynth/LPSAsmb/PSIAsmb"/>
</dbReference>
<keyword evidence="4" id="KW-0472">Membrane</keyword>
<reference evidence="6" key="1">
    <citation type="submission" date="2020-05" db="EMBL/GenBank/DDBJ databases">
        <authorList>
            <person name="Zeng H."/>
            <person name="Chan Y.K."/>
            <person name="Watt R.M."/>
        </authorList>
    </citation>
    <scope>NUCLEOTIDE SEQUENCE</scope>
    <source>
        <strain evidence="6">ATCC 700773</strain>
    </source>
</reference>
<dbReference type="SUPFAM" id="SSF48439">
    <property type="entry name" value="Protein prenylyltransferase"/>
    <property type="match status" value="1"/>
</dbReference>
<gene>
    <name evidence="6" type="ORF">HRI96_07030</name>
</gene>
<organism evidence="6 7">
    <name type="scientific">Treponema parvum</name>
    <dbReference type="NCBI Taxonomy" id="138851"/>
    <lineage>
        <taxon>Bacteria</taxon>
        <taxon>Pseudomonadati</taxon>
        <taxon>Spirochaetota</taxon>
        <taxon>Spirochaetia</taxon>
        <taxon>Spirochaetales</taxon>
        <taxon>Treponemataceae</taxon>
        <taxon>Treponema</taxon>
    </lineage>
</organism>
<evidence type="ECO:0000256" key="4">
    <source>
        <dbReference type="SAM" id="Phobius"/>
    </source>
</evidence>
<dbReference type="PANTHER" id="PTHR45586:SF1">
    <property type="entry name" value="LIPOPOLYSACCHARIDE ASSEMBLY PROTEIN B"/>
    <property type="match status" value="1"/>
</dbReference>
<dbReference type="Pfam" id="PF13181">
    <property type="entry name" value="TPR_8"/>
    <property type="match status" value="3"/>
</dbReference>
<keyword evidence="2 3" id="KW-0802">TPR repeat</keyword>
<feature type="repeat" description="TPR" evidence="3">
    <location>
        <begin position="136"/>
        <end position="169"/>
    </location>
</feature>
<accession>A0A975EZU8</accession>
<dbReference type="InterPro" id="IPR011990">
    <property type="entry name" value="TPR-like_helical_dom_sf"/>
</dbReference>